<proteinExistence type="predicted"/>
<accession>A0A6C0LXG3</accession>
<evidence type="ECO:0000313" key="1">
    <source>
        <dbReference type="EMBL" id="QHU35546.1"/>
    </source>
</evidence>
<sequence>MSPHNIHTQYVYFKVHVLSMYIDILEVDRTHVCMCSIRSRYE</sequence>
<organism evidence="1">
    <name type="scientific">viral metagenome</name>
    <dbReference type="NCBI Taxonomy" id="1070528"/>
    <lineage>
        <taxon>unclassified sequences</taxon>
        <taxon>metagenomes</taxon>
        <taxon>organismal metagenomes</taxon>
    </lineage>
</organism>
<dbReference type="AlphaFoldDB" id="A0A6C0LXG3"/>
<dbReference type="EMBL" id="MN740609">
    <property type="protein sequence ID" value="QHU35546.1"/>
    <property type="molecule type" value="Genomic_DNA"/>
</dbReference>
<reference evidence="1" key="1">
    <citation type="journal article" date="2020" name="Nature">
        <title>Giant virus diversity and host interactions through global metagenomics.</title>
        <authorList>
            <person name="Schulz F."/>
            <person name="Roux S."/>
            <person name="Paez-Espino D."/>
            <person name="Jungbluth S."/>
            <person name="Walsh D.A."/>
            <person name="Denef V.J."/>
            <person name="McMahon K.D."/>
            <person name="Konstantinidis K.T."/>
            <person name="Eloe-Fadrosh E.A."/>
            <person name="Kyrpides N.C."/>
            <person name="Woyke T."/>
        </authorList>
    </citation>
    <scope>NUCLEOTIDE SEQUENCE</scope>
    <source>
        <strain evidence="1">GVMAG-S-1029409-49</strain>
    </source>
</reference>
<name>A0A6C0LXG3_9ZZZZ</name>
<protein>
    <submittedName>
        <fullName evidence="1">Uncharacterized protein</fullName>
    </submittedName>
</protein>